<gene>
    <name evidence="2" type="ORF">PICMEDRAFT_146353</name>
</gene>
<sequence>MARVPVALWVPARLARLANVLFRLSRRSSSSSSHKMPAITFPGWARQHSGHVDEGPGRRPRQTKTATKTAGDAGAEEEPTHGRCEPQALSQHRCGQTAHARFSAGPRRHGHQWRMQHEKLHSYQARGRFSVGRVCPWPAFLCLCLKILHCPALPVLLDPILSCPTLPTLPFLSSSFPLLHPSSSSLVPWFNLILVFFASLRSLDKYLRYIHIFYTPHSKNAILQSLLHLGCSFRCPGRFQQLHRVYLGLHRRC</sequence>
<dbReference type="Proteomes" id="UP000094455">
    <property type="component" value="Unassembled WGS sequence"/>
</dbReference>
<accession>A0A1E3NI96</accession>
<dbReference type="AlphaFoldDB" id="A0A1E3NI96"/>
<evidence type="ECO:0000313" key="3">
    <source>
        <dbReference type="Proteomes" id="UP000094455"/>
    </source>
</evidence>
<evidence type="ECO:0000256" key="1">
    <source>
        <dbReference type="SAM" id="MobiDB-lite"/>
    </source>
</evidence>
<keyword evidence="3" id="KW-1185">Reference proteome</keyword>
<evidence type="ECO:0000313" key="2">
    <source>
        <dbReference type="EMBL" id="ODQ45857.1"/>
    </source>
</evidence>
<dbReference type="GeneID" id="30177149"/>
<feature type="region of interest" description="Disordered" evidence="1">
    <location>
        <begin position="25"/>
        <end position="83"/>
    </location>
</feature>
<organism evidence="2 3">
    <name type="scientific">Pichia membranifaciens NRRL Y-2026</name>
    <dbReference type="NCBI Taxonomy" id="763406"/>
    <lineage>
        <taxon>Eukaryota</taxon>
        <taxon>Fungi</taxon>
        <taxon>Dikarya</taxon>
        <taxon>Ascomycota</taxon>
        <taxon>Saccharomycotina</taxon>
        <taxon>Pichiomycetes</taxon>
        <taxon>Pichiales</taxon>
        <taxon>Pichiaceae</taxon>
        <taxon>Pichia</taxon>
    </lineage>
</organism>
<dbReference type="EMBL" id="KV454004">
    <property type="protein sequence ID" value="ODQ45857.1"/>
    <property type="molecule type" value="Genomic_DNA"/>
</dbReference>
<feature type="compositionally biased region" description="Low complexity" evidence="1">
    <location>
        <begin position="63"/>
        <end position="73"/>
    </location>
</feature>
<proteinExistence type="predicted"/>
<reference evidence="2 3" key="1">
    <citation type="journal article" date="2016" name="Proc. Natl. Acad. Sci. U.S.A.">
        <title>Comparative genomics of biotechnologically important yeasts.</title>
        <authorList>
            <person name="Riley R."/>
            <person name="Haridas S."/>
            <person name="Wolfe K.H."/>
            <person name="Lopes M.R."/>
            <person name="Hittinger C.T."/>
            <person name="Goeker M."/>
            <person name="Salamov A.A."/>
            <person name="Wisecaver J.H."/>
            <person name="Long T.M."/>
            <person name="Calvey C.H."/>
            <person name="Aerts A.L."/>
            <person name="Barry K.W."/>
            <person name="Choi C."/>
            <person name="Clum A."/>
            <person name="Coughlan A.Y."/>
            <person name="Deshpande S."/>
            <person name="Douglass A.P."/>
            <person name="Hanson S.J."/>
            <person name="Klenk H.-P."/>
            <person name="LaButti K.M."/>
            <person name="Lapidus A."/>
            <person name="Lindquist E.A."/>
            <person name="Lipzen A.M."/>
            <person name="Meier-Kolthoff J.P."/>
            <person name="Ohm R.A."/>
            <person name="Otillar R.P."/>
            <person name="Pangilinan J.L."/>
            <person name="Peng Y."/>
            <person name="Rokas A."/>
            <person name="Rosa C.A."/>
            <person name="Scheuner C."/>
            <person name="Sibirny A.A."/>
            <person name="Slot J.C."/>
            <person name="Stielow J.B."/>
            <person name="Sun H."/>
            <person name="Kurtzman C.P."/>
            <person name="Blackwell M."/>
            <person name="Grigoriev I.V."/>
            <person name="Jeffries T.W."/>
        </authorList>
    </citation>
    <scope>NUCLEOTIDE SEQUENCE [LARGE SCALE GENOMIC DNA]</scope>
    <source>
        <strain evidence="2 3">NRRL Y-2026</strain>
    </source>
</reference>
<name>A0A1E3NI96_9ASCO</name>
<dbReference type="RefSeq" id="XP_019016970.1">
    <property type="nucleotide sequence ID" value="XM_019160462.1"/>
</dbReference>
<protein>
    <submittedName>
        <fullName evidence="2">Uncharacterized protein</fullName>
    </submittedName>
</protein>